<organism evidence="7 8">
    <name type="scientific">Actinoplanes xinjiangensis</name>
    <dbReference type="NCBI Taxonomy" id="512350"/>
    <lineage>
        <taxon>Bacteria</taxon>
        <taxon>Bacillati</taxon>
        <taxon>Actinomycetota</taxon>
        <taxon>Actinomycetes</taxon>
        <taxon>Micromonosporales</taxon>
        <taxon>Micromonosporaceae</taxon>
        <taxon>Actinoplanes</taxon>
    </lineage>
</organism>
<name>A0A316EHB6_9ACTN</name>
<dbReference type="PANTHER" id="PTHR47506:SF3">
    <property type="entry name" value="HTH-TYPE TRANSCRIPTIONAL REGULATOR LMRA"/>
    <property type="match status" value="1"/>
</dbReference>
<keyword evidence="2 4" id="KW-0238">DNA-binding</keyword>
<evidence type="ECO:0000256" key="2">
    <source>
        <dbReference type="ARBA" id="ARBA00023125"/>
    </source>
</evidence>
<evidence type="ECO:0000259" key="6">
    <source>
        <dbReference type="PROSITE" id="PS50977"/>
    </source>
</evidence>
<dbReference type="InterPro" id="IPR001647">
    <property type="entry name" value="HTH_TetR"/>
</dbReference>
<keyword evidence="1" id="KW-0805">Transcription regulation</keyword>
<dbReference type="PROSITE" id="PS50977">
    <property type="entry name" value="HTH_TETR_2"/>
    <property type="match status" value="1"/>
</dbReference>
<protein>
    <submittedName>
        <fullName evidence="7">TetR family transcriptional regulator</fullName>
    </submittedName>
</protein>
<keyword evidence="8" id="KW-1185">Reference proteome</keyword>
<accession>A0A316EHB6</accession>
<dbReference type="InterPro" id="IPR036271">
    <property type="entry name" value="Tet_transcr_reg_TetR-rel_C_sf"/>
</dbReference>
<feature type="region of interest" description="Disordered" evidence="5">
    <location>
        <begin position="191"/>
        <end position="216"/>
    </location>
</feature>
<feature type="DNA-binding region" description="H-T-H motif" evidence="4">
    <location>
        <begin position="33"/>
        <end position="52"/>
    </location>
</feature>
<sequence length="216" mass="22784">MGNQTLPAGAASTRARLLDAAAKLFHEQGIHVGVDAVCREAGVSKRSMYQLFAGKDDLVAASLERSAPGFSAALLPAPDDGRSPRERILHVFERLEHLEPMQDFLGCPFVATAVQAKSPDHPASVIARRHKDGLTDFFRHEAHRGGARDPELLARQLTMVFDGASARSVVQAHELDGLAVTTAGALMDIAGIGSSSPDGDGAPVPRAAQPATSPPR</sequence>
<evidence type="ECO:0000256" key="4">
    <source>
        <dbReference type="PROSITE-ProRule" id="PRU00335"/>
    </source>
</evidence>
<dbReference type="OrthoDB" id="4214267at2"/>
<dbReference type="EMBL" id="QGGR01000047">
    <property type="protein sequence ID" value="PWK29108.1"/>
    <property type="molecule type" value="Genomic_DNA"/>
</dbReference>
<dbReference type="InterPro" id="IPR009057">
    <property type="entry name" value="Homeodomain-like_sf"/>
</dbReference>
<dbReference type="SUPFAM" id="SSF48498">
    <property type="entry name" value="Tetracyclin repressor-like, C-terminal domain"/>
    <property type="match status" value="1"/>
</dbReference>
<evidence type="ECO:0000313" key="8">
    <source>
        <dbReference type="Proteomes" id="UP000245697"/>
    </source>
</evidence>
<evidence type="ECO:0000256" key="3">
    <source>
        <dbReference type="ARBA" id="ARBA00023163"/>
    </source>
</evidence>
<dbReference type="PRINTS" id="PR00455">
    <property type="entry name" value="HTHTETR"/>
</dbReference>
<dbReference type="Gene3D" id="1.10.357.10">
    <property type="entry name" value="Tetracycline Repressor, domain 2"/>
    <property type="match status" value="1"/>
</dbReference>
<gene>
    <name evidence="7" type="ORF">BC793_14722</name>
</gene>
<dbReference type="Proteomes" id="UP000245697">
    <property type="component" value="Unassembled WGS sequence"/>
</dbReference>
<feature type="domain" description="HTH tetR-type" evidence="6">
    <location>
        <begin position="11"/>
        <end position="70"/>
    </location>
</feature>
<evidence type="ECO:0000256" key="5">
    <source>
        <dbReference type="SAM" id="MobiDB-lite"/>
    </source>
</evidence>
<evidence type="ECO:0000256" key="1">
    <source>
        <dbReference type="ARBA" id="ARBA00023015"/>
    </source>
</evidence>
<dbReference type="GO" id="GO:0003677">
    <property type="term" value="F:DNA binding"/>
    <property type="evidence" value="ECO:0007669"/>
    <property type="project" value="UniProtKB-UniRule"/>
</dbReference>
<dbReference type="RefSeq" id="WP_109603044.1">
    <property type="nucleotide sequence ID" value="NZ_BONA01000110.1"/>
</dbReference>
<proteinExistence type="predicted"/>
<reference evidence="7 8" key="1">
    <citation type="submission" date="2018-05" db="EMBL/GenBank/DDBJ databases">
        <title>Genomic Encyclopedia of Archaeal and Bacterial Type Strains, Phase II (KMG-II): from individual species to whole genera.</title>
        <authorList>
            <person name="Goeker M."/>
        </authorList>
    </citation>
    <scope>NUCLEOTIDE SEQUENCE [LARGE SCALE GENOMIC DNA]</scope>
    <source>
        <strain evidence="7 8">DSM 45184</strain>
    </source>
</reference>
<comment type="caution">
    <text evidence="7">The sequence shown here is derived from an EMBL/GenBank/DDBJ whole genome shotgun (WGS) entry which is preliminary data.</text>
</comment>
<dbReference type="SUPFAM" id="SSF46689">
    <property type="entry name" value="Homeodomain-like"/>
    <property type="match status" value="1"/>
</dbReference>
<evidence type="ECO:0000313" key="7">
    <source>
        <dbReference type="EMBL" id="PWK29108.1"/>
    </source>
</evidence>
<dbReference type="PANTHER" id="PTHR47506">
    <property type="entry name" value="TRANSCRIPTIONAL REGULATORY PROTEIN"/>
    <property type="match status" value="1"/>
</dbReference>
<keyword evidence="3" id="KW-0804">Transcription</keyword>
<dbReference type="AlphaFoldDB" id="A0A316EHB6"/>
<dbReference type="Pfam" id="PF00440">
    <property type="entry name" value="TetR_N"/>
    <property type="match status" value="1"/>
</dbReference>